<dbReference type="Gene3D" id="3.40.50.720">
    <property type="entry name" value="NAD(P)-binding Rossmann-like Domain"/>
    <property type="match status" value="1"/>
</dbReference>
<protein>
    <submittedName>
        <fullName evidence="3">Putative oxidoreductase</fullName>
        <ecNumber evidence="3">1.-.-.-</ecNumber>
    </submittedName>
</protein>
<dbReference type="KEGG" id="mtar:DF168_00043"/>
<dbReference type="InterPro" id="IPR036291">
    <property type="entry name" value="NAD(P)-bd_dom_sf"/>
</dbReference>
<dbReference type="PRINTS" id="PR00081">
    <property type="entry name" value="GDHRDH"/>
</dbReference>
<dbReference type="EC" id="1.-.-.-" evidence="3"/>
<organism evidence="3 4">
    <name type="scientific">Candidatus Moanibacter tarae</name>
    <dbReference type="NCBI Taxonomy" id="2200854"/>
    <lineage>
        <taxon>Bacteria</taxon>
        <taxon>Pseudomonadati</taxon>
        <taxon>Verrucomicrobiota</taxon>
        <taxon>Opitutia</taxon>
        <taxon>Puniceicoccales</taxon>
        <taxon>Puniceicoccales incertae sedis</taxon>
        <taxon>Candidatus Moanibacter</taxon>
    </lineage>
</organism>
<dbReference type="InterPro" id="IPR020904">
    <property type="entry name" value="Sc_DH/Rdtase_CS"/>
</dbReference>
<accession>A0A2Z4AB07</accession>
<dbReference type="SUPFAM" id="SSF51735">
    <property type="entry name" value="NAD(P)-binding Rossmann-fold domains"/>
    <property type="match status" value="1"/>
</dbReference>
<dbReference type="GO" id="GO:0016491">
    <property type="term" value="F:oxidoreductase activity"/>
    <property type="evidence" value="ECO:0007669"/>
    <property type="project" value="UniProtKB-KW"/>
</dbReference>
<dbReference type="CDD" id="cd05233">
    <property type="entry name" value="SDR_c"/>
    <property type="match status" value="1"/>
</dbReference>
<gene>
    <name evidence="3" type="ORF">DF168_00043</name>
</gene>
<dbReference type="FunFam" id="3.40.50.720:FF:000084">
    <property type="entry name" value="Short-chain dehydrogenase reductase"/>
    <property type="match status" value="1"/>
</dbReference>
<dbReference type="PANTHER" id="PTHR24321:SF8">
    <property type="entry name" value="ESTRADIOL 17-BETA-DEHYDROGENASE 8-RELATED"/>
    <property type="match status" value="1"/>
</dbReference>
<dbReference type="EMBL" id="CP029803">
    <property type="protein sequence ID" value="AWT58871.1"/>
    <property type="molecule type" value="Genomic_DNA"/>
</dbReference>
<keyword evidence="2 3" id="KW-0560">Oxidoreductase</keyword>
<dbReference type="PANTHER" id="PTHR24321">
    <property type="entry name" value="DEHYDROGENASES, SHORT CHAIN"/>
    <property type="match status" value="1"/>
</dbReference>
<dbReference type="PRINTS" id="PR00080">
    <property type="entry name" value="SDRFAMILY"/>
</dbReference>
<evidence type="ECO:0000256" key="2">
    <source>
        <dbReference type="ARBA" id="ARBA00023002"/>
    </source>
</evidence>
<dbReference type="Pfam" id="PF13561">
    <property type="entry name" value="adh_short_C2"/>
    <property type="match status" value="1"/>
</dbReference>
<dbReference type="Proteomes" id="UP000247465">
    <property type="component" value="Chromosome"/>
</dbReference>
<evidence type="ECO:0000313" key="4">
    <source>
        <dbReference type="Proteomes" id="UP000247465"/>
    </source>
</evidence>
<reference evidence="3 4" key="1">
    <citation type="submission" date="2018-06" db="EMBL/GenBank/DDBJ databases">
        <title>Draft Genome Sequence of a Novel Marine Bacterium Related to the Verrucomicrobia.</title>
        <authorList>
            <person name="Vosseberg J."/>
            <person name="Martijn J."/>
            <person name="Ettema T.J.G."/>
        </authorList>
    </citation>
    <scope>NUCLEOTIDE SEQUENCE [LARGE SCALE GENOMIC DNA]</scope>
    <source>
        <strain evidence="3">TARA_B100001123</strain>
    </source>
</reference>
<dbReference type="NCBIfam" id="NF005559">
    <property type="entry name" value="PRK07231.1"/>
    <property type="match status" value="1"/>
</dbReference>
<sequence length="264" mass="27394">MEVKNRVAIVTGAGQGIGEATAQCLAREGAAVVVVDLNSDAGSATANAIVRSGGRAKFVGADVTCADEVRTMIEAGMDAFGRIDILANVAGIQGMVSDVVELPEDEWHRVLDANITSVYLCSKYCIPAMGKGGGGAIVNVASMQSYFNMPGSSAYAAAKGGIVSLTRCMALDFAHRKIRVNAVAPGYIDTPLLRGFAQATGDEKGTIDHWNSRIPIGRLQTPDEVAQVILFLASARAEAVTGVTYPVDGGMMTAQPTWGGVPSS</sequence>
<evidence type="ECO:0000256" key="1">
    <source>
        <dbReference type="ARBA" id="ARBA00006484"/>
    </source>
</evidence>
<dbReference type="AlphaFoldDB" id="A0A2Z4AB07"/>
<comment type="similarity">
    <text evidence="1">Belongs to the short-chain dehydrogenases/reductases (SDR) family.</text>
</comment>
<proteinExistence type="inferred from homology"/>
<name>A0A2Z4AB07_9BACT</name>
<dbReference type="InterPro" id="IPR002347">
    <property type="entry name" value="SDR_fam"/>
</dbReference>
<dbReference type="PROSITE" id="PS00061">
    <property type="entry name" value="ADH_SHORT"/>
    <property type="match status" value="1"/>
</dbReference>
<evidence type="ECO:0000313" key="3">
    <source>
        <dbReference type="EMBL" id="AWT58871.1"/>
    </source>
</evidence>